<evidence type="ECO:0000256" key="3">
    <source>
        <dbReference type="RuleBase" id="RU368077"/>
    </source>
</evidence>
<dbReference type="AlphaFoldDB" id="A0A369C8E5"/>
<dbReference type="InterPro" id="IPR023198">
    <property type="entry name" value="PGP-like_dom2"/>
</dbReference>
<evidence type="ECO:0000313" key="5">
    <source>
        <dbReference type="Proteomes" id="UP000252707"/>
    </source>
</evidence>
<dbReference type="InterPro" id="IPR051540">
    <property type="entry name" value="S-2-haloacid_dehalogenase"/>
</dbReference>
<keyword evidence="5" id="KW-1185">Reference proteome</keyword>
<dbReference type="InterPro" id="IPR023214">
    <property type="entry name" value="HAD_sf"/>
</dbReference>
<dbReference type="InterPro" id="IPR036412">
    <property type="entry name" value="HAD-like_sf"/>
</dbReference>
<keyword evidence="2 3" id="KW-0378">Hydrolase</keyword>
<comment type="catalytic activity">
    <reaction evidence="3">
        <text>an (S)-2-haloacid + H2O = a (2R)-2-hydroxycarboxylate + a halide anion + H(+)</text>
        <dbReference type="Rhea" id="RHEA:11192"/>
        <dbReference type="ChEBI" id="CHEBI:15377"/>
        <dbReference type="ChEBI" id="CHEBI:15378"/>
        <dbReference type="ChEBI" id="CHEBI:16042"/>
        <dbReference type="ChEBI" id="CHEBI:58314"/>
        <dbReference type="ChEBI" id="CHEBI:137405"/>
        <dbReference type="EC" id="3.8.1.2"/>
    </reaction>
</comment>
<dbReference type="Gene3D" id="3.40.50.1000">
    <property type="entry name" value="HAD superfamily/HAD-like"/>
    <property type="match status" value="1"/>
</dbReference>
<evidence type="ECO:0000256" key="1">
    <source>
        <dbReference type="ARBA" id="ARBA00008106"/>
    </source>
</evidence>
<evidence type="ECO:0000256" key="2">
    <source>
        <dbReference type="ARBA" id="ARBA00022801"/>
    </source>
</evidence>
<dbReference type="GO" id="GO:0018784">
    <property type="term" value="F:(S)-2-haloacid dehalogenase activity"/>
    <property type="evidence" value="ECO:0007669"/>
    <property type="project" value="UniProtKB-UniRule"/>
</dbReference>
<dbReference type="PRINTS" id="PR00413">
    <property type="entry name" value="HADHALOGNASE"/>
</dbReference>
<dbReference type="SFLD" id="SFLDG01129">
    <property type="entry name" value="C1.5:_HAD__Beta-PGM__Phosphata"/>
    <property type="match status" value="1"/>
</dbReference>
<dbReference type="InterPro" id="IPR006439">
    <property type="entry name" value="HAD-SF_hydro_IA"/>
</dbReference>
<dbReference type="InterPro" id="IPR006328">
    <property type="entry name" value="2-HAD"/>
</dbReference>
<evidence type="ECO:0000313" key="4">
    <source>
        <dbReference type="EMBL" id="RCX30169.1"/>
    </source>
</evidence>
<dbReference type="NCBIfam" id="TIGR01428">
    <property type="entry name" value="HAD_type_II"/>
    <property type="match status" value="1"/>
</dbReference>
<name>A0A369C8E5_9GAMM</name>
<proteinExistence type="inferred from homology"/>
<dbReference type="CDD" id="cd02588">
    <property type="entry name" value="HAD_L2-DEX"/>
    <property type="match status" value="1"/>
</dbReference>
<dbReference type="EMBL" id="QPJY01000005">
    <property type="protein sequence ID" value="RCX30169.1"/>
    <property type="molecule type" value="Genomic_DNA"/>
</dbReference>
<comment type="function">
    <text evidence="3">Catalyzes the hydrolytic dehalogenation of small (S)-2-haloalkanoic acids to yield the corresponding (R)-2-hydroxyalkanoic acids.</text>
</comment>
<protein>
    <recommendedName>
        <fullName evidence="3">(S)-2-haloacid dehalogenase</fullName>
        <ecNumber evidence="3">3.8.1.2</ecNumber>
    </recommendedName>
    <alternativeName>
        <fullName evidence="3">2-haloalkanoic acid dehalogenase</fullName>
    </alternativeName>
    <alternativeName>
        <fullName evidence="3">Halocarboxylic acid halidohydrolase</fullName>
    </alternativeName>
    <alternativeName>
        <fullName evidence="3">L-2-haloacid dehalogenase</fullName>
    </alternativeName>
</protein>
<gene>
    <name evidence="4" type="ORF">DFQ59_1051</name>
</gene>
<dbReference type="OrthoDB" id="5865007at2"/>
<dbReference type="NCBIfam" id="TIGR01493">
    <property type="entry name" value="HAD-SF-IA-v2"/>
    <property type="match status" value="1"/>
</dbReference>
<sequence>MPLTLAFDVYGTLVDTAGVTEQLARHVGGRAPAFARLWRDKQLEYSFRRGLMRNYEPFTTCTRQALDYTCAALGAALSGAERDDLMAAYGRLPAFPDARPCLEALAAADRRLFAFSNGPAAEVERVLANAGLAPLLEGVVSVEAVRSFKPDPAVYAHFLRATRATTGGAWLVSGNPFDVIGALSAGWCAAWVRRTPEAVYDPWGLEPTARLESLLELPGALAT</sequence>
<dbReference type="SUPFAM" id="SSF56784">
    <property type="entry name" value="HAD-like"/>
    <property type="match status" value="1"/>
</dbReference>
<dbReference type="PANTHER" id="PTHR43316">
    <property type="entry name" value="HYDROLASE, HALOACID DELAHOGENASE-RELATED"/>
    <property type="match status" value="1"/>
</dbReference>
<dbReference type="Pfam" id="PF00702">
    <property type="entry name" value="Hydrolase"/>
    <property type="match status" value="1"/>
</dbReference>
<organism evidence="4 5">
    <name type="scientific">Thioalbus denitrificans</name>
    <dbReference type="NCBI Taxonomy" id="547122"/>
    <lineage>
        <taxon>Bacteria</taxon>
        <taxon>Pseudomonadati</taxon>
        <taxon>Pseudomonadota</taxon>
        <taxon>Gammaproteobacteria</taxon>
        <taxon>Chromatiales</taxon>
        <taxon>Ectothiorhodospiraceae</taxon>
        <taxon>Thioalbus</taxon>
    </lineage>
</organism>
<dbReference type="Gene3D" id="1.10.150.240">
    <property type="entry name" value="Putative phosphatase, domain 2"/>
    <property type="match status" value="1"/>
</dbReference>
<dbReference type="EC" id="3.8.1.2" evidence="3"/>
<dbReference type="PANTHER" id="PTHR43316:SF3">
    <property type="entry name" value="HALOACID DEHALOGENASE, TYPE II (AFU_ORTHOLOGUE AFUA_2G07750)-RELATED"/>
    <property type="match status" value="1"/>
</dbReference>
<dbReference type="RefSeq" id="WP_114279789.1">
    <property type="nucleotide sequence ID" value="NZ_QPJY01000005.1"/>
</dbReference>
<reference evidence="4 5" key="1">
    <citation type="submission" date="2018-07" db="EMBL/GenBank/DDBJ databases">
        <title>Genomic Encyclopedia of Type Strains, Phase IV (KMG-IV): sequencing the most valuable type-strain genomes for metagenomic binning, comparative biology and taxonomic classification.</title>
        <authorList>
            <person name="Goeker M."/>
        </authorList>
    </citation>
    <scope>NUCLEOTIDE SEQUENCE [LARGE SCALE GENOMIC DNA]</scope>
    <source>
        <strain evidence="4 5">DSM 26407</strain>
    </source>
</reference>
<comment type="caution">
    <text evidence="4">The sequence shown here is derived from an EMBL/GenBank/DDBJ whole genome shotgun (WGS) entry which is preliminary data.</text>
</comment>
<comment type="similarity">
    <text evidence="1 3">Belongs to the HAD-like hydrolase superfamily. S-2-haloalkanoic acid dehalogenase family.</text>
</comment>
<accession>A0A369C8E5</accession>
<dbReference type="SFLD" id="SFLDS00003">
    <property type="entry name" value="Haloacid_Dehalogenase"/>
    <property type="match status" value="1"/>
</dbReference>
<dbReference type="Proteomes" id="UP000252707">
    <property type="component" value="Unassembled WGS sequence"/>
</dbReference>